<dbReference type="Gene3D" id="3.40.630.30">
    <property type="match status" value="1"/>
</dbReference>
<dbReference type="InterPro" id="IPR000182">
    <property type="entry name" value="GNAT_dom"/>
</dbReference>
<feature type="domain" description="N-acetyltransferase" evidence="3">
    <location>
        <begin position="3"/>
        <end position="153"/>
    </location>
</feature>
<keyword evidence="5" id="KW-1185">Reference proteome</keyword>
<dbReference type="PATRIC" id="fig|1234595.3.peg.2446"/>
<evidence type="ECO:0000313" key="5">
    <source>
        <dbReference type="Proteomes" id="UP000011717"/>
    </source>
</evidence>
<dbReference type="PROSITE" id="PS51186">
    <property type="entry name" value="GNAT"/>
    <property type="match status" value="1"/>
</dbReference>
<protein>
    <submittedName>
        <fullName evidence="4">Acetyltransferase</fullName>
    </submittedName>
</protein>
<sequence length="153" mass="17180">MSFDIRQDDLIGPGILSLLRYHLQEMHRHSPPGNVHSLAPETLRGEDVTFYSVWISGELAGCGALKRLDSHHGELKAMRTAPAHLRRGVGDAMLRHLIAEGRARAYRRLSLETGRPEPFHAAHALYRKHGFAPCPPFADYTDDPFSLCMTRTL</sequence>
<name>M2U2T1_9SPHN</name>
<keyword evidence="1 4" id="KW-0808">Transferase</keyword>
<reference evidence="4 5" key="1">
    <citation type="journal article" date="2013" name="Genome Announc.">
        <title>Draft Genome Sequence of Strain JLT2015T, Belonging to the Family Sphingomonadaceae of the Alphaproteobacteria.</title>
        <authorList>
            <person name="Tang K."/>
            <person name="Liu K."/>
            <person name="Li S."/>
            <person name="Jiao N."/>
        </authorList>
    </citation>
    <scope>NUCLEOTIDE SEQUENCE [LARGE SCALE GENOMIC DNA]</scope>
    <source>
        <strain evidence="4 5">JLT2015</strain>
    </source>
</reference>
<dbReference type="SUPFAM" id="SSF55729">
    <property type="entry name" value="Acyl-CoA N-acyltransferases (Nat)"/>
    <property type="match status" value="1"/>
</dbReference>
<organism evidence="4 5">
    <name type="scientific">Pacificimonas flava</name>
    <dbReference type="NCBI Taxonomy" id="1234595"/>
    <lineage>
        <taxon>Bacteria</taxon>
        <taxon>Pseudomonadati</taxon>
        <taxon>Pseudomonadota</taxon>
        <taxon>Alphaproteobacteria</taxon>
        <taxon>Sphingomonadales</taxon>
        <taxon>Sphingosinicellaceae</taxon>
        <taxon>Pacificimonas</taxon>
    </lineage>
</organism>
<accession>M2U2T1</accession>
<proteinExistence type="predicted"/>
<dbReference type="GO" id="GO:0016747">
    <property type="term" value="F:acyltransferase activity, transferring groups other than amino-acyl groups"/>
    <property type="evidence" value="ECO:0007669"/>
    <property type="project" value="InterPro"/>
</dbReference>
<evidence type="ECO:0000259" key="3">
    <source>
        <dbReference type="PROSITE" id="PS51186"/>
    </source>
</evidence>
<dbReference type="PANTHER" id="PTHR43877:SF5">
    <property type="entry name" value="BLL8307 PROTEIN"/>
    <property type="match status" value="1"/>
</dbReference>
<keyword evidence="2" id="KW-0012">Acyltransferase</keyword>
<dbReference type="InterPro" id="IPR016181">
    <property type="entry name" value="Acyl_CoA_acyltransferase"/>
</dbReference>
<dbReference type="EMBL" id="AMRV01000009">
    <property type="protein sequence ID" value="EMD82158.1"/>
    <property type="molecule type" value="Genomic_DNA"/>
</dbReference>
<dbReference type="AlphaFoldDB" id="M2U2T1"/>
<gene>
    <name evidence="4" type="ORF">C725_2444</name>
</gene>
<evidence type="ECO:0000313" key="4">
    <source>
        <dbReference type="EMBL" id="EMD82158.1"/>
    </source>
</evidence>
<dbReference type="Proteomes" id="UP000011717">
    <property type="component" value="Unassembled WGS sequence"/>
</dbReference>
<comment type="caution">
    <text evidence="4">The sequence shown here is derived from an EMBL/GenBank/DDBJ whole genome shotgun (WGS) entry which is preliminary data.</text>
</comment>
<evidence type="ECO:0000256" key="1">
    <source>
        <dbReference type="ARBA" id="ARBA00022679"/>
    </source>
</evidence>
<dbReference type="InterPro" id="IPR050832">
    <property type="entry name" value="Bact_Acetyltransf"/>
</dbReference>
<dbReference type="CDD" id="cd04301">
    <property type="entry name" value="NAT_SF"/>
    <property type="match status" value="1"/>
</dbReference>
<evidence type="ECO:0000256" key="2">
    <source>
        <dbReference type="ARBA" id="ARBA00023315"/>
    </source>
</evidence>
<dbReference type="PANTHER" id="PTHR43877">
    <property type="entry name" value="AMINOALKYLPHOSPHONATE N-ACETYLTRANSFERASE-RELATED-RELATED"/>
    <property type="match status" value="1"/>
</dbReference>
<dbReference type="Pfam" id="PF00583">
    <property type="entry name" value="Acetyltransf_1"/>
    <property type="match status" value="1"/>
</dbReference>